<dbReference type="KEGG" id="oxy:HCG48_07915"/>
<accession>A0A6H1U4T0</accession>
<name>A0A6H1U4T0_9CYAN</name>
<dbReference type="Proteomes" id="UP000500857">
    <property type="component" value="Chromosome"/>
</dbReference>
<dbReference type="AlphaFoldDB" id="A0A6H1U4T0"/>
<gene>
    <name evidence="1" type="ORF">HCG48_07915</name>
</gene>
<organism evidence="1 2">
    <name type="scientific">Oxynema aestuarii AP17</name>
    <dbReference type="NCBI Taxonomy" id="2064643"/>
    <lineage>
        <taxon>Bacteria</taxon>
        <taxon>Bacillati</taxon>
        <taxon>Cyanobacteriota</taxon>
        <taxon>Cyanophyceae</taxon>
        <taxon>Oscillatoriophycideae</taxon>
        <taxon>Oscillatoriales</taxon>
        <taxon>Oscillatoriaceae</taxon>
        <taxon>Oxynema</taxon>
        <taxon>Oxynema aestuarii</taxon>
    </lineage>
</organism>
<keyword evidence="2" id="KW-1185">Reference proteome</keyword>
<evidence type="ECO:0000313" key="1">
    <source>
        <dbReference type="EMBL" id="QIZ73655.1"/>
    </source>
</evidence>
<proteinExistence type="predicted"/>
<evidence type="ECO:0000313" key="2">
    <source>
        <dbReference type="Proteomes" id="UP000500857"/>
    </source>
</evidence>
<sequence length="116" mass="13145">MTPEAIEHILNPSLPQLVNKIHVINQAWKAAQNCGDIEPVAESFRDIKSRLQAQLLRQYGPENVYLKLDSETESDEPLYSVKLSEPIDGKTDAAHLPVRVAKSLFSEEELTHFVRH</sequence>
<dbReference type="EMBL" id="CP051167">
    <property type="protein sequence ID" value="QIZ73655.1"/>
    <property type="molecule type" value="Genomic_DNA"/>
</dbReference>
<protein>
    <submittedName>
        <fullName evidence="1">Uncharacterized protein</fullName>
    </submittedName>
</protein>
<reference evidence="1 2" key="1">
    <citation type="submission" date="2020-04" db="EMBL/GenBank/DDBJ databases">
        <authorList>
            <person name="Basu S."/>
            <person name="Maruthanayagam V."/>
            <person name="Chakraborty S."/>
            <person name="Pramanik A."/>
            <person name="Mukherjee J."/>
            <person name="Brink B."/>
        </authorList>
    </citation>
    <scope>NUCLEOTIDE SEQUENCE [LARGE SCALE GENOMIC DNA]</scope>
    <source>
        <strain evidence="1 2">AP17</strain>
    </source>
</reference>